<dbReference type="Gene3D" id="3.90.1200.10">
    <property type="match status" value="1"/>
</dbReference>
<dbReference type="EMBL" id="LGAA01000022">
    <property type="protein sequence ID" value="KPD02224.1"/>
    <property type="molecule type" value="Genomic_DNA"/>
</dbReference>
<keyword evidence="4" id="KW-1185">Reference proteome</keyword>
<dbReference type="AlphaFoldDB" id="A0A0N0Z9F2"/>
<dbReference type="Pfam" id="PF03881">
    <property type="entry name" value="Fructosamin_kin"/>
    <property type="match status" value="1"/>
</dbReference>
<comment type="caution">
    <text evidence="3">The sequence shown here is derived from an EMBL/GenBank/DDBJ whole genome shotgun (WGS) entry which is preliminary data.</text>
</comment>
<dbReference type="OrthoDB" id="5291879at2"/>
<proteinExistence type="inferred from homology"/>
<protein>
    <submittedName>
        <fullName evidence="3">Fructosamine kinase family protein</fullName>
        <ecNumber evidence="3">2.7.-.-</ecNumber>
    </submittedName>
</protein>
<organism evidence="3 4">
    <name type="scientific">Moellerella wisconsensis ATCC 35017</name>
    <dbReference type="NCBI Taxonomy" id="1354267"/>
    <lineage>
        <taxon>Bacteria</taxon>
        <taxon>Pseudomonadati</taxon>
        <taxon>Pseudomonadota</taxon>
        <taxon>Gammaproteobacteria</taxon>
        <taxon>Enterobacterales</taxon>
        <taxon>Morganellaceae</taxon>
        <taxon>Moellerella</taxon>
    </lineage>
</organism>
<dbReference type="PANTHER" id="PTHR12149:SF8">
    <property type="entry name" value="PROTEIN-RIBULOSAMINE 3-KINASE"/>
    <property type="match status" value="1"/>
</dbReference>
<name>A0A0N0Z9F2_9GAMM</name>
<dbReference type="PIRSF" id="PIRSF006221">
    <property type="entry name" value="Ketosamine-3-kinase"/>
    <property type="match status" value="1"/>
</dbReference>
<dbReference type="PANTHER" id="PTHR12149">
    <property type="entry name" value="FRUCTOSAMINE 3 KINASE-RELATED PROTEIN"/>
    <property type="match status" value="1"/>
</dbReference>
<dbReference type="SUPFAM" id="SSF56112">
    <property type="entry name" value="Protein kinase-like (PK-like)"/>
    <property type="match status" value="1"/>
</dbReference>
<dbReference type="EC" id="2.7.-.-" evidence="3"/>
<dbReference type="Gene3D" id="3.30.200.20">
    <property type="entry name" value="Phosphorylase Kinase, domain 1"/>
    <property type="match status" value="1"/>
</dbReference>
<dbReference type="GO" id="GO:0016301">
    <property type="term" value="F:kinase activity"/>
    <property type="evidence" value="ECO:0007669"/>
    <property type="project" value="UniProtKB-UniRule"/>
</dbReference>
<dbReference type="Proteomes" id="UP000053226">
    <property type="component" value="Unassembled WGS sequence"/>
</dbReference>
<evidence type="ECO:0000256" key="2">
    <source>
        <dbReference type="PIRNR" id="PIRNR006221"/>
    </source>
</evidence>
<dbReference type="RefSeq" id="WP_053908655.1">
    <property type="nucleotide sequence ID" value="NZ_CAWMUS010000022.1"/>
</dbReference>
<keyword evidence="2 3" id="KW-0808">Transferase</keyword>
<comment type="similarity">
    <text evidence="1 2">Belongs to the fructosamine kinase family.</text>
</comment>
<reference evidence="3 4" key="1">
    <citation type="submission" date="2015-07" db="EMBL/GenBank/DDBJ databases">
        <title>ATOL: Assembling a taxonomically balanced genome-scale reconstruction of the evolutionary history of the Enterobacteriaceae.</title>
        <authorList>
            <person name="Plunkett G.III."/>
            <person name="Neeno-Eckwall E.C."/>
            <person name="Glasner J.D."/>
            <person name="Perna N.T."/>
        </authorList>
    </citation>
    <scope>NUCLEOTIDE SEQUENCE [LARGE SCALE GENOMIC DNA]</scope>
    <source>
        <strain evidence="3 4">ATCC 35017</strain>
    </source>
</reference>
<dbReference type="InterPro" id="IPR016477">
    <property type="entry name" value="Fructo-/Ketosamine-3-kinase"/>
</dbReference>
<evidence type="ECO:0000256" key="1">
    <source>
        <dbReference type="ARBA" id="ARBA00009460"/>
    </source>
</evidence>
<keyword evidence="2 3" id="KW-0418">Kinase</keyword>
<gene>
    <name evidence="3" type="ORF">M992_2218</name>
</gene>
<accession>A0A0N0Z9F2</accession>
<sequence>MWQAIRRVLSEHWGEAELHNKQILSGGDIHHTLKVDYGEHTVFIKQNRREFLPHFKEEAEQLDILAHSQTIRVPKVYGVGSNKTHSFLLLEYIELKPFTPTNAWQFGRQLAQLHQWEEQPAYGFDFDTRLGTTFQPNSWEKRWNSFFAEKRIGWQLQISAEKGMIFGDIPQIVERVKQRLQGHQPQPSLLHGDLWPRNSAITDEHTGVIFDPACYWGDRECDLAMLTAYNHIPIQIIDGYQSIWPLSHGFIDRQPIYQLYYLLNSCNLFGCEKSYLQAQSIIENLLAE</sequence>
<dbReference type="InterPro" id="IPR011009">
    <property type="entry name" value="Kinase-like_dom_sf"/>
</dbReference>
<evidence type="ECO:0000313" key="4">
    <source>
        <dbReference type="Proteomes" id="UP000053226"/>
    </source>
</evidence>
<evidence type="ECO:0000313" key="3">
    <source>
        <dbReference type="EMBL" id="KPD02224.1"/>
    </source>
</evidence>